<dbReference type="EMBL" id="JACGWN010000007">
    <property type="protein sequence ID" value="KAL0444462.1"/>
    <property type="molecule type" value="Genomic_DNA"/>
</dbReference>
<proteinExistence type="predicted"/>
<reference evidence="2" key="1">
    <citation type="submission" date="2020-06" db="EMBL/GenBank/DDBJ databases">
        <authorList>
            <person name="Li T."/>
            <person name="Hu X."/>
            <person name="Zhang T."/>
            <person name="Song X."/>
            <person name="Zhang H."/>
            <person name="Dai N."/>
            <person name="Sheng W."/>
            <person name="Hou X."/>
            <person name="Wei L."/>
        </authorList>
    </citation>
    <scope>NUCLEOTIDE SEQUENCE</scope>
    <source>
        <strain evidence="2">KEN1</strain>
        <tissue evidence="2">Leaf</tissue>
    </source>
</reference>
<gene>
    <name evidence="2" type="ORF">Slati_2168900</name>
</gene>
<evidence type="ECO:0000313" key="2">
    <source>
        <dbReference type="EMBL" id="KAL0444462.1"/>
    </source>
</evidence>
<organism evidence="2">
    <name type="scientific">Sesamum latifolium</name>
    <dbReference type="NCBI Taxonomy" id="2727402"/>
    <lineage>
        <taxon>Eukaryota</taxon>
        <taxon>Viridiplantae</taxon>
        <taxon>Streptophyta</taxon>
        <taxon>Embryophyta</taxon>
        <taxon>Tracheophyta</taxon>
        <taxon>Spermatophyta</taxon>
        <taxon>Magnoliopsida</taxon>
        <taxon>eudicotyledons</taxon>
        <taxon>Gunneridae</taxon>
        <taxon>Pentapetalae</taxon>
        <taxon>asterids</taxon>
        <taxon>lamiids</taxon>
        <taxon>Lamiales</taxon>
        <taxon>Pedaliaceae</taxon>
        <taxon>Sesamum</taxon>
    </lineage>
</organism>
<comment type="caution">
    <text evidence="2">The sequence shown here is derived from an EMBL/GenBank/DDBJ whole genome shotgun (WGS) entry which is preliminary data.</text>
</comment>
<feature type="region of interest" description="Disordered" evidence="1">
    <location>
        <begin position="1"/>
        <end position="20"/>
    </location>
</feature>
<reference evidence="2" key="2">
    <citation type="journal article" date="2024" name="Plant">
        <title>Genomic evolution and insights into agronomic trait innovations of Sesamum species.</title>
        <authorList>
            <person name="Miao H."/>
            <person name="Wang L."/>
            <person name="Qu L."/>
            <person name="Liu H."/>
            <person name="Sun Y."/>
            <person name="Le M."/>
            <person name="Wang Q."/>
            <person name="Wei S."/>
            <person name="Zheng Y."/>
            <person name="Lin W."/>
            <person name="Duan Y."/>
            <person name="Cao H."/>
            <person name="Xiong S."/>
            <person name="Wang X."/>
            <person name="Wei L."/>
            <person name="Li C."/>
            <person name="Ma Q."/>
            <person name="Ju M."/>
            <person name="Zhao R."/>
            <person name="Li G."/>
            <person name="Mu C."/>
            <person name="Tian Q."/>
            <person name="Mei H."/>
            <person name="Zhang T."/>
            <person name="Gao T."/>
            <person name="Zhang H."/>
        </authorList>
    </citation>
    <scope>NUCLEOTIDE SEQUENCE</scope>
    <source>
        <strain evidence="2">KEN1</strain>
    </source>
</reference>
<accession>A0AAW2WRI8</accession>
<protein>
    <submittedName>
        <fullName evidence="2">Uncharacterized protein</fullName>
    </submittedName>
</protein>
<sequence>MLSSVGVPSKSAGPRTQKNKLGPKTVDVVFLGYVETSYALTFLVIKSEIPSIEINTIVEFHNAIFLEDVFHMKTGIPSSLSLDDSLASTSIPEHVKKMSISLTYESDGPR</sequence>
<dbReference type="AlphaFoldDB" id="A0AAW2WRI8"/>
<evidence type="ECO:0000256" key="1">
    <source>
        <dbReference type="SAM" id="MobiDB-lite"/>
    </source>
</evidence>
<name>A0AAW2WRI8_9LAMI</name>